<name>A0A4P9VQI4_9GAMM</name>
<accession>A0A4P9VQI4</accession>
<feature type="compositionally biased region" description="Basic residues" evidence="1">
    <location>
        <begin position="427"/>
        <end position="437"/>
    </location>
</feature>
<reference evidence="2 3" key="1">
    <citation type="submission" date="2017-04" db="EMBL/GenBank/DDBJ databases">
        <title>Draft genome sequence of Zooshikella ganghwensis VG4 isolated from Red Sea sediments.</title>
        <authorList>
            <person name="Rehman Z."/>
            <person name="Alam I."/>
            <person name="Kamau A."/>
            <person name="Bajic V."/>
            <person name="Leiknes T."/>
        </authorList>
    </citation>
    <scope>NUCLEOTIDE SEQUENCE [LARGE SCALE GENOMIC DNA]</scope>
    <source>
        <strain evidence="2 3">VG4</strain>
    </source>
</reference>
<feature type="region of interest" description="Disordered" evidence="1">
    <location>
        <begin position="416"/>
        <end position="491"/>
    </location>
</feature>
<proteinExistence type="predicted"/>
<organism evidence="2 3">
    <name type="scientific">Zooshikella ganghwensis</name>
    <dbReference type="NCBI Taxonomy" id="202772"/>
    <lineage>
        <taxon>Bacteria</taxon>
        <taxon>Pseudomonadati</taxon>
        <taxon>Pseudomonadota</taxon>
        <taxon>Gammaproteobacteria</taxon>
        <taxon>Oceanospirillales</taxon>
        <taxon>Zooshikellaceae</taxon>
        <taxon>Zooshikella</taxon>
    </lineage>
</organism>
<protein>
    <recommendedName>
        <fullName evidence="4">PAAR domain-containing protein</fullName>
    </recommendedName>
</protein>
<feature type="compositionally biased region" description="Basic and acidic residues" evidence="1">
    <location>
        <begin position="461"/>
        <end position="487"/>
    </location>
</feature>
<sequence length="515" mass="57192">MCHSVYTDCVDNIRSTLVFRLARIGDKDSRGNTIIEGSPNMKDQGLPVARVGDKLSDGSVITTGNPTILVDGKPAAIVGSQVSNGNVIVSPCSSKVTTGFQVGAGAGSAIQSKQLQSAGFAPDTTPETLTQSFTEAAKPEEQKEEEQAKNWVRLELVTEDGSPVPNANYELYDQDTEAQIQKGQLDAKGKAFIELREDIEQVRVLYPDHPDPEEPELAPYKKQGGESNDAYARRLAKEHKAAWVAEDRAKMLTVVKALKRHLGISEPFHNGSLSTQDRKYLALLQNMRTDIDIWTSQYLTKTDKKAEFFPLNPLIKLGPDKYLYKINSSGSIFPLKDVAMTRENGMDEENILYWTLKHIEPVTEQLILQNKIKSDPIRFLQENPDLVLEGIILAQSVRAWRRLNREGLPKGTVFYMNPLGGEGKSKTTVKSKTTKKRSLPEQNKNRVASPANKPEKHKSLHRYEDVPETYRKDPRFNDLASDPDHSGAIKPTTRAEAMAGLEAEKQGLINSTLAI</sequence>
<feature type="region of interest" description="Disordered" evidence="1">
    <location>
        <begin position="207"/>
        <end position="226"/>
    </location>
</feature>
<evidence type="ECO:0000313" key="3">
    <source>
        <dbReference type="Proteomes" id="UP000257039"/>
    </source>
</evidence>
<evidence type="ECO:0000313" key="2">
    <source>
        <dbReference type="EMBL" id="RDH45808.1"/>
    </source>
</evidence>
<dbReference type="Proteomes" id="UP000257039">
    <property type="component" value="Unassembled WGS sequence"/>
</dbReference>
<evidence type="ECO:0000256" key="1">
    <source>
        <dbReference type="SAM" id="MobiDB-lite"/>
    </source>
</evidence>
<dbReference type="Pfam" id="PF05488">
    <property type="entry name" value="PAAR_motif"/>
    <property type="match status" value="1"/>
</dbReference>
<gene>
    <name evidence="2" type="ORF">B9G39_21465</name>
</gene>
<dbReference type="InterPro" id="IPR008727">
    <property type="entry name" value="PAAR_motif"/>
</dbReference>
<dbReference type="EMBL" id="NDXW01000001">
    <property type="protein sequence ID" value="RDH45808.1"/>
    <property type="molecule type" value="Genomic_DNA"/>
</dbReference>
<dbReference type="AlphaFoldDB" id="A0A4P9VQI4"/>
<dbReference type="Gene3D" id="2.60.200.60">
    <property type="match status" value="1"/>
</dbReference>
<evidence type="ECO:0008006" key="4">
    <source>
        <dbReference type="Google" id="ProtNLM"/>
    </source>
</evidence>
<comment type="caution">
    <text evidence="2">The sequence shown here is derived from an EMBL/GenBank/DDBJ whole genome shotgun (WGS) entry which is preliminary data.</text>
</comment>
<dbReference type="CDD" id="cd14743">
    <property type="entry name" value="PAAR_CT_1"/>
    <property type="match status" value="1"/>
</dbReference>
<keyword evidence="3" id="KW-1185">Reference proteome</keyword>